<dbReference type="SUPFAM" id="SSF52540">
    <property type="entry name" value="P-loop containing nucleoside triphosphate hydrolases"/>
    <property type="match status" value="1"/>
</dbReference>
<feature type="compositionally biased region" description="Basic and acidic residues" evidence="8">
    <location>
        <begin position="669"/>
        <end position="678"/>
    </location>
</feature>
<dbReference type="GO" id="GO:0016787">
    <property type="term" value="F:hydrolase activity"/>
    <property type="evidence" value="ECO:0007669"/>
    <property type="project" value="UniProtKB-KW"/>
</dbReference>
<dbReference type="Pfam" id="PF00271">
    <property type="entry name" value="Helicase_C"/>
    <property type="match status" value="1"/>
</dbReference>
<dbReference type="EC" id="3.6.4.13" evidence="1"/>
<feature type="compositionally biased region" description="Low complexity" evidence="8">
    <location>
        <begin position="705"/>
        <end position="718"/>
    </location>
</feature>
<dbReference type="AlphaFoldDB" id="A0ABD0SRK8"/>
<feature type="region of interest" description="Disordered" evidence="8">
    <location>
        <begin position="703"/>
        <end position="726"/>
    </location>
</feature>
<dbReference type="PROSITE" id="PS51195">
    <property type="entry name" value="Q_MOTIF"/>
    <property type="match status" value="1"/>
</dbReference>
<feature type="domain" description="Helicase C-terminal" evidence="10">
    <location>
        <begin position="255"/>
        <end position="404"/>
    </location>
</feature>
<evidence type="ECO:0000313" key="12">
    <source>
        <dbReference type="EMBL" id="KAL0822475.1"/>
    </source>
</evidence>
<keyword evidence="3 7" id="KW-0378">Hydrolase</keyword>
<evidence type="ECO:0000259" key="11">
    <source>
        <dbReference type="PROSITE" id="PS51195"/>
    </source>
</evidence>
<evidence type="ECO:0000256" key="4">
    <source>
        <dbReference type="ARBA" id="ARBA00022806"/>
    </source>
</evidence>
<evidence type="ECO:0000256" key="2">
    <source>
        <dbReference type="ARBA" id="ARBA00022741"/>
    </source>
</evidence>
<evidence type="ECO:0000256" key="1">
    <source>
        <dbReference type="ARBA" id="ARBA00012552"/>
    </source>
</evidence>
<keyword evidence="2 7" id="KW-0547">Nucleotide-binding</keyword>
<dbReference type="PROSITE" id="PS51194">
    <property type="entry name" value="HELICASE_CTER"/>
    <property type="match status" value="1"/>
</dbReference>
<evidence type="ECO:0000256" key="5">
    <source>
        <dbReference type="ARBA" id="ARBA00022840"/>
    </source>
</evidence>
<dbReference type="CDD" id="cd18787">
    <property type="entry name" value="SF2_C_DEAD"/>
    <property type="match status" value="1"/>
</dbReference>
<dbReference type="InterPro" id="IPR027417">
    <property type="entry name" value="P-loop_NTPase"/>
</dbReference>
<dbReference type="InterPro" id="IPR011545">
    <property type="entry name" value="DEAD/DEAH_box_helicase_dom"/>
</dbReference>
<dbReference type="GO" id="GO:0005524">
    <property type="term" value="F:ATP binding"/>
    <property type="evidence" value="ECO:0007669"/>
    <property type="project" value="UniProtKB-KW"/>
</dbReference>
<evidence type="ECO:0000256" key="3">
    <source>
        <dbReference type="ARBA" id="ARBA00022801"/>
    </source>
</evidence>
<feature type="compositionally biased region" description="Basic residues" evidence="8">
    <location>
        <begin position="614"/>
        <end position="629"/>
    </location>
</feature>
<dbReference type="SMART" id="SM00490">
    <property type="entry name" value="HELICc"/>
    <property type="match status" value="1"/>
</dbReference>
<dbReference type="InterPro" id="IPR014014">
    <property type="entry name" value="RNA_helicase_DEAD_Q_motif"/>
</dbReference>
<evidence type="ECO:0000256" key="6">
    <source>
        <dbReference type="PROSITE-ProRule" id="PRU00552"/>
    </source>
</evidence>
<feature type="domain" description="Helicase ATP-binding" evidence="9">
    <location>
        <begin position="53"/>
        <end position="224"/>
    </location>
</feature>
<accession>A0ABD0SRK8</accession>
<dbReference type="GO" id="GO:0010468">
    <property type="term" value="P:regulation of gene expression"/>
    <property type="evidence" value="ECO:0007669"/>
    <property type="project" value="UniProtKB-ARBA"/>
</dbReference>
<dbReference type="GO" id="GO:0003724">
    <property type="term" value="F:RNA helicase activity"/>
    <property type="evidence" value="ECO:0007669"/>
    <property type="project" value="UniProtKB-EC"/>
</dbReference>
<reference evidence="12 13" key="1">
    <citation type="submission" date="2024-06" db="EMBL/GenBank/DDBJ databases">
        <title>A chromosome-level genome assembly of beet webworm, Loxostege sticticalis.</title>
        <authorList>
            <person name="Zhang Y."/>
        </authorList>
    </citation>
    <scope>NUCLEOTIDE SEQUENCE [LARGE SCALE GENOMIC DNA]</scope>
    <source>
        <strain evidence="12">AQ028</strain>
        <tissue evidence="12">Male pupae</tissue>
    </source>
</reference>
<evidence type="ECO:0000259" key="10">
    <source>
        <dbReference type="PROSITE" id="PS51194"/>
    </source>
</evidence>
<dbReference type="EMBL" id="JBEDNZ010000016">
    <property type="protein sequence ID" value="KAL0822475.1"/>
    <property type="molecule type" value="Genomic_DNA"/>
</dbReference>
<dbReference type="PROSITE" id="PS51192">
    <property type="entry name" value="HELICASE_ATP_BIND_1"/>
    <property type="match status" value="1"/>
</dbReference>
<organism evidence="12 13">
    <name type="scientific">Loxostege sticticalis</name>
    <name type="common">Beet webworm moth</name>
    <dbReference type="NCBI Taxonomy" id="481309"/>
    <lineage>
        <taxon>Eukaryota</taxon>
        <taxon>Metazoa</taxon>
        <taxon>Ecdysozoa</taxon>
        <taxon>Arthropoda</taxon>
        <taxon>Hexapoda</taxon>
        <taxon>Insecta</taxon>
        <taxon>Pterygota</taxon>
        <taxon>Neoptera</taxon>
        <taxon>Endopterygota</taxon>
        <taxon>Lepidoptera</taxon>
        <taxon>Glossata</taxon>
        <taxon>Ditrysia</taxon>
        <taxon>Pyraloidea</taxon>
        <taxon>Crambidae</taxon>
        <taxon>Pyraustinae</taxon>
        <taxon>Loxostege</taxon>
    </lineage>
</organism>
<dbReference type="InterPro" id="IPR001650">
    <property type="entry name" value="Helicase_C-like"/>
</dbReference>
<keyword evidence="4 7" id="KW-0347">Helicase</keyword>
<evidence type="ECO:0000259" key="9">
    <source>
        <dbReference type="PROSITE" id="PS51192"/>
    </source>
</evidence>
<protein>
    <recommendedName>
        <fullName evidence="1">RNA helicase</fullName>
        <ecNumber evidence="1">3.6.4.13</ecNumber>
    </recommendedName>
</protein>
<name>A0ABD0SRK8_LOXSC</name>
<evidence type="ECO:0000256" key="8">
    <source>
        <dbReference type="SAM" id="MobiDB-lite"/>
    </source>
</evidence>
<dbReference type="PANTHER" id="PTHR47959">
    <property type="entry name" value="ATP-DEPENDENT RNA HELICASE RHLE-RELATED"/>
    <property type="match status" value="1"/>
</dbReference>
<feature type="region of interest" description="Disordered" evidence="8">
    <location>
        <begin position="610"/>
        <end position="629"/>
    </location>
</feature>
<feature type="short sequence motif" description="Q motif" evidence="6">
    <location>
        <begin position="22"/>
        <end position="50"/>
    </location>
</feature>
<dbReference type="PROSITE" id="PS00039">
    <property type="entry name" value="DEAD_ATP_HELICASE"/>
    <property type="match status" value="1"/>
</dbReference>
<dbReference type="InterPro" id="IPR014001">
    <property type="entry name" value="Helicase_ATP-bd"/>
</dbReference>
<evidence type="ECO:0000313" key="13">
    <source>
        <dbReference type="Proteomes" id="UP001549921"/>
    </source>
</evidence>
<dbReference type="Gene3D" id="3.40.50.300">
    <property type="entry name" value="P-loop containing nucleotide triphosphate hydrolases"/>
    <property type="match status" value="2"/>
</dbReference>
<proteinExistence type="inferred from homology"/>
<feature type="domain" description="DEAD-box RNA helicase Q" evidence="11">
    <location>
        <begin position="22"/>
        <end position="50"/>
    </location>
</feature>
<sequence>MVLAHNIDEGNRTCDVKIVQNVTFDTMLLASNTLQGLRKSGFYKPSPVQLHGIPLGKCGFDLLLEAKSGTGKTAVFTVITLEKLDLEKGLQTVILAPTREIASQICDVIKQIGSYYEGLVVEVVMGGLPVEEDICKFKNKNVHIVVGSPGRLRHLIQDQHINVSSVRLLILDEADKLMEKSFQGDINFIFSILPTQKQVIMSSATYPETTKAFINKYVKCAQHVCPDSNCVLLGVEQKITVVKCNTNIIRQTKYRFEELLKIITKRQFKQCLIFCNYQARVAELYKLLTREKWPVEQLCGQQEQTDRLDALKTLKEYKCRILVSTDLAARGIDASNVDLVINFEPPFEWQTYLHRIGRAGRYGSYGMSITILSEGKEEVKFKSMLEAINLDSLKVKNLWTDDESGNTDHTKNLPMSHVNPESNLNTTELEFICKDVWNDLISVCTSNEKEELEEFDTLCKSFEESDQQKIESFTDLVNSFEDSKNNAPVKDTHHLTKIKPKAIKSFLESMKALKVSNNENIRLPTEKMLQKDSNKNILDVLSNENDNTLHESKDLKDNSILVHKHLNKHLNMNGVDETNKECNNSSDYTADNLDESINKALIDAGLPSSFGTSKNRHNNKSYKKKTKTTRRTFNEEIQDEGIEDFQQNYKHSIDKKIQDNSRHKNKVQYYEKQESHSSKLGYKDKQYNTWYQQKYTQNNSKVRCNSISTNNTSTTSSSHKNKVNTQDSNTEDYINWYYQLKNRVKQIEIALYIEEITKL</sequence>
<gene>
    <name evidence="12" type="ORF">ABMA28_004532</name>
</gene>
<dbReference type="Proteomes" id="UP001549921">
    <property type="component" value="Unassembled WGS sequence"/>
</dbReference>
<dbReference type="Pfam" id="PF00270">
    <property type="entry name" value="DEAD"/>
    <property type="match status" value="1"/>
</dbReference>
<dbReference type="InterPro" id="IPR000629">
    <property type="entry name" value="RNA-helicase_DEAD-box_CS"/>
</dbReference>
<dbReference type="InterPro" id="IPR050079">
    <property type="entry name" value="DEAD_box_RNA_helicase"/>
</dbReference>
<comment type="similarity">
    <text evidence="7">Belongs to the DEAD box helicase family.</text>
</comment>
<feature type="region of interest" description="Disordered" evidence="8">
    <location>
        <begin position="657"/>
        <end position="678"/>
    </location>
</feature>
<comment type="caution">
    <text evidence="12">The sequence shown here is derived from an EMBL/GenBank/DDBJ whole genome shotgun (WGS) entry which is preliminary data.</text>
</comment>
<dbReference type="SMART" id="SM00487">
    <property type="entry name" value="DEXDc"/>
    <property type="match status" value="1"/>
</dbReference>
<evidence type="ECO:0000256" key="7">
    <source>
        <dbReference type="RuleBase" id="RU000492"/>
    </source>
</evidence>
<dbReference type="PANTHER" id="PTHR47959:SF1">
    <property type="entry name" value="ATP-DEPENDENT RNA HELICASE DBPA"/>
    <property type="match status" value="1"/>
</dbReference>
<keyword evidence="5 7" id="KW-0067">ATP-binding</keyword>